<organism evidence="3 4">
    <name type="scientific">Alkalicoccobacillus gibsonii</name>
    <dbReference type="NCBI Taxonomy" id="79881"/>
    <lineage>
        <taxon>Bacteria</taxon>
        <taxon>Bacillati</taxon>
        <taxon>Bacillota</taxon>
        <taxon>Bacilli</taxon>
        <taxon>Bacillales</taxon>
        <taxon>Bacillaceae</taxon>
        <taxon>Alkalicoccobacillus</taxon>
    </lineage>
</organism>
<evidence type="ECO:0000313" key="3">
    <source>
        <dbReference type="EMBL" id="MEN0644918.1"/>
    </source>
</evidence>
<sequence length="190" mass="21454">MFQKIGGIYIKKYLVTFALVSVLVLSACGESNGTAESANNESDNVEEAKQAEDVEEVDSEEVEEEAEDLTREEELNQLATTIVEDSYNKTSISEMRVNENMGSDEENYIVLANLSFDVKNSPKMALDMIDMYASDLAAQLGEESDVYQVVSFWEFPYMFDEGEVVVKRTYTREKMGMVLTDEVTNNGFYE</sequence>
<gene>
    <name evidence="3" type="ORF">MKY91_17315</name>
</gene>
<reference evidence="3 4" key="1">
    <citation type="submission" date="2024-03" db="EMBL/GenBank/DDBJ databases">
        <title>Bacilli Hybrid Assemblies.</title>
        <authorList>
            <person name="Kovac J."/>
        </authorList>
    </citation>
    <scope>NUCLEOTIDE SEQUENCE [LARGE SCALE GENOMIC DNA]</scope>
    <source>
        <strain evidence="3 4">FSL R7-0666</strain>
    </source>
</reference>
<keyword evidence="2" id="KW-0732">Signal</keyword>
<feature type="chain" id="PRO_5047221652" description="DUF5067 domain-containing protein" evidence="2">
    <location>
        <begin position="28"/>
        <end position="190"/>
    </location>
</feature>
<evidence type="ECO:0000256" key="2">
    <source>
        <dbReference type="SAM" id="SignalP"/>
    </source>
</evidence>
<feature type="compositionally biased region" description="Polar residues" evidence="1">
    <location>
        <begin position="31"/>
        <end position="42"/>
    </location>
</feature>
<evidence type="ECO:0000313" key="4">
    <source>
        <dbReference type="Proteomes" id="UP001418796"/>
    </source>
</evidence>
<dbReference type="EMBL" id="JBCITK010000001">
    <property type="protein sequence ID" value="MEN0644918.1"/>
    <property type="molecule type" value="Genomic_DNA"/>
</dbReference>
<evidence type="ECO:0000256" key="1">
    <source>
        <dbReference type="SAM" id="MobiDB-lite"/>
    </source>
</evidence>
<comment type="caution">
    <text evidence="3">The sequence shown here is derived from an EMBL/GenBank/DDBJ whole genome shotgun (WGS) entry which is preliminary data.</text>
</comment>
<name>A0ABU9VLY7_9BACI</name>
<feature type="signal peptide" evidence="2">
    <location>
        <begin position="1"/>
        <end position="27"/>
    </location>
</feature>
<proteinExistence type="predicted"/>
<keyword evidence="4" id="KW-1185">Reference proteome</keyword>
<protein>
    <recommendedName>
        <fullName evidence="5">DUF5067 domain-containing protein</fullName>
    </recommendedName>
</protein>
<feature type="region of interest" description="Disordered" evidence="1">
    <location>
        <begin position="31"/>
        <end position="67"/>
    </location>
</feature>
<accession>A0ABU9VLY7</accession>
<dbReference type="RefSeq" id="WP_343131538.1">
    <property type="nucleotide sequence ID" value="NZ_JBCITK010000001.1"/>
</dbReference>
<dbReference type="PROSITE" id="PS51257">
    <property type="entry name" value="PROKAR_LIPOPROTEIN"/>
    <property type="match status" value="1"/>
</dbReference>
<evidence type="ECO:0008006" key="5">
    <source>
        <dbReference type="Google" id="ProtNLM"/>
    </source>
</evidence>
<feature type="compositionally biased region" description="Acidic residues" evidence="1">
    <location>
        <begin position="53"/>
        <end position="67"/>
    </location>
</feature>
<dbReference type="Proteomes" id="UP001418796">
    <property type="component" value="Unassembled WGS sequence"/>
</dbReference>